<dbReference type="PROSITE" id="PS51257">
    <property type="entry name" value="PROKAR_LIPOPROTEIN"/>
    <property type="match status" value="1"/>
</dbReference>
<evidence type="ECO:0000313" key="1">
    <source>
        <dbReference type="EMBL" id="TPE46209.1"/>
    </source>
</evidence>
<dbReference type="EMBL" id="VFRQ01000001">
    <property type="protein sequence ID" value="TPE46209.1"/>
    <property type="molecule type" value="Genomic_DNA"/>
</dbReference>
<proteinExistence type="predicted"/>
<protein>
    <recommendedName>
        <fullName evidence="3">PE-PGRS family protein</fullName>
    </recommendedName>
</protein>
<keyword evidence="2" id="KW-1185">Reference proteome</keyword>
<reference evidence="1 2" key="1">
    <citation type="submission" date="2019-06" db="EMBL/GenBank/DDBJ databases">
        <title>A novel bacterium of genus Pontibacter, isolated from marine sediment.</title>
        <authorList>
            <person name="Huang H."/>
            <person name="Mo K."/>
            <person name="Hu Y."/>
        </authorList>
    </citation>
    <scope>NUCLEOTIDE SEQUENCE [LARGE SCALE GENOMIC DNA]</scope>
    <source>
        <strain evidence="1 2">HB172049</strain>
    </source>
</reference>
<evidence type="ECO:0000313" key="2">
    <source>
        <dbReference type="Proteomes" id="UP000316727"/>
    </source>
</evidence>
<dbReference type="AlphaFoldDB" id="A0A501W9D1"/>
<name>A0A501W9D1_9BACT</name>
<accession>A0A501W9D1</accession>
<organism evidence="1 2">
    <name type="scientific">Pontibacter mangrovi</name>
    <dbReference type="NCBI Taxonomy" id="2589816"/>
    <lineage>
        <taxon>Bacteria</taxon>
        <taxon>Pseudomonadati</taxon>
        <taxon>Bacteroidota</taxon>
        <taxon>Cytophagia</taxon>
        <taxon>Cytophagales</taxon>
        <taxon>Hymenobacteraceae</taxon>
        <taxon>Pontibacter</taxon>
    </lineage>
</organism>
<dbReference type="Proteomes" id="UP000316727">
    <property type="component" value="Unassembled WGS sequence"/>
</dbReference>
<sequence length="287" mass="31594">MNHFRKLWQLCLCAGVLGCTEKEQAAPLQAIASTSAPEYRLVAPDITEASGIADSKANPGHLWVQEDSGNPTQLYLLSHSGDRAKAVFLKGAANRDWEDIALSGNDLYLADIGDNTKAHELNTIYKFAEPDATTDTVQVQAVLRFRYPDGAHDAEAFLVDRSSGHLLLITKGDRPSRMYRVAPAFGQKPVTAEFLGELPYNGVVSAAQSEDGKSLVLKTYTHLYFYRRGADETIAEVLQQKALELPYVVEPQGEAVCFTNSGNGYFTLSEKSFAEEVLLHFYKLQAD</sequence>
<evidence type="ECO:0008006" key="3">
    <source>
        <dbReference type="Google" id="ProtNLM"/>
    </source>
</evidence>
<dbReference type="SUPFAM" id="SSF63825">
    <property type="entry name" value="YWTD domain"/>
    <property type="match status" value="1"/>
</dbReference>
<comment type="caution">
    <text evidence="1">The sequence shown here is derived from an EMBL/GenBank/DDBJ whole genome shotgun (WGS) entry which is preliminary data.</text>
</comment>
<gene>
    <name evidence="1" type="ORF">FJM65_02370</name>
</gene>